<accession>A0A160T497</accession>
<feature type="transmembrane region" description="Helical" evidence="1">
    <location>
        <begin position="42"/>
        <end position="60"/>
    </location>
</feature>
<organism evidence="2 3">
    <name type="scientific">Candidatus Promineifilum breve</name>
    <dbReference type="NCBI Taxonomy" id="1806508"/>
    <lineage>
        <taxon>Bacteria</taxon>
        <taxon>Bacillati</taxon>
        <taxon>Chloroflexota</taxon>
        <taxon>Ardenticatenia</taxon>
        <taxon>Candidatus Promineifilales</taxon>
        <taxon>Candidatus Promineifilaceae</taxon>
        <taxon>Candidatus Promineifilum</taxon>
    </lineage>
</organism>
<dbReference type="EMBL" id="LN890655">
    <property type="protein sequence ID" value="CUS04199.2"/>
    <property type="molecule type" value="Genomic_DNA"/>
</dbReference>
<dbReference type="OrthoDB" id="166206at2"/>
<evidence type="ECO:0000313" key="3">
    <source>
        <dbReference type="Proteomes" id="UP000215027"/>
    </source>
</evidence>
<dbReference type="RefSeq" id="WP_095043583.1">
    <property type="nucleotide sequence ID" value="NZ_LN890655.1"/>
</dbReference>
<feature type="transmembrane region" description="Helical" evidence="1">
    <location>
        <begin position="12"/>
        <end position="30"/>
    </location>
</feature>
<evidence type="ECO:0000256" key="1">
    <source>
        <dbReference type="SAM" id="Phobius"/>
    </source>
</evidence>
<evidence type="ECO:0000313" key="2">
    <source>
        <dbReference type="EMBL" id="CUS04199.2"/>
    </source>
</evidence>
<protein>
    <submittedName>
        <fullName evidence="2">Uncharacterized protein</fullName>
    </submittedName>
</protein>
<reference evidence="2" key="1">
    <citation type="submission" date="2016-01" db="EMBL/GenBank/DDBJ databases">
        <authorList>
            <person name="Mcilroy J.S."/>
            <person name="Karst M S."/>
            <person name="Albertsen M."/>
        </authorList>
    </citation>
    <scope>NUCLEOTIDE SEQUENCE</scope>
    <source>
        <strain evidence="2">Cfx-K</strain>
    </source>
</reference>
<proteinExistence type="predicted"/>
<gene>
    <name evidence="2" type="ORF">CFX0092_A2321</name>
</gene>
<keyword evidence="3" id="KW-1185">Reference proteome</keyword>
<dbReference type="AlphaFoldDB" id="A0A160T497"/>
<dbReference type="Proteomes" id="UP000215027">
    <property type="component" value="Chromosome I"/>
</dbReference>
<keyword evidence="1" id="KW-0472">Membrane</keyword>
<name>A0A160T497_9CHLR</name>
<keyword evidence="1" id="KW-0812">Transmembrane</keyword>
<dbReference type="KEGG" id="pbf:CFX0092_A2321"/>
<keyword evidence="1" id="KW-1133">Transmembrane helix</keyword>
<sequence length="84" mass="9474">MQAIKQWILRHPNLSAWIALAVGMNAILLFEARDVGLLPLQWFWLLLITTLVAGACIWIVSWGEDDETADPVTEMPSDDPVERT</sequence>